<evidence type="ECO:0000313" key="2">
    <source>
        <dbReference type="Proteomes" id="UP001601422"/>
    </source>
</evidence>
<gene>
    <name evidence="1" type="ORF">ACFYQT_41300</name>
</gene>
<accession>A0ABW6NBJ4</accession>
<comment type="caution">
    <text evidence="1">The sequence shown here is derived from an EMBL/GenBank/DDBJ whole genome shotgun (WGS) entry which is preliminary data.</text>
</comment>
<dbReference type="RefSeq" id="WP_389835898.1">
    <property type="nucleotide sequence ID" value="NZ_JBIAJP010000026.1"/>
</dbReference>
<name>A0ABW6NBJ4_9ACTN</name>
<protein>
    <submittedName>
        <fullName evidence="1">Uncharacterized protein</fullName>
    </submittedName>
</protein>
<dbReference type="EMBL" id="JBIAJP010000026">
    <property type="protein sequence ID" value="MFF0009822.1"/>
    <property type="molecule type" value="Genomic_DNA"/>
</dbReference>
<sequence length="147" mass="15663">MVTLHGPKGWYAIYEEPAPVGRKVRMVEAWHPETGDALVVGKRGLTPAADLPGFQGFDQCGHSIAAIPAPDGWREVWRTGDGTIRTAPVVGWMIGANSIGNALIFDDDLGLVATGTAAPGRNPKTAIVPPGVDAEERWNAEYGPTEY</sequence>
<proteinExistence type="predicted"/>
<dbReference type="Proteomes" id="UP001601422">
    <property type="component" value="Unassembled WGS sequence"/>
</dbReference>
<organism evidence="1 2">
    <name type="scientific">Streptomyces tibetensis</name>
    <dbReference type="NCBI Taxonomy" id="2382123"/>
    <lineage>
        <taxon>Bacteria</taxon>
        <taxon>Bacillati</taxon>
        <taxon>Actinomycetota</taxon>
        <taxon>Actinomycetes</taxon>
        <taxon>Kitasatosporales</taxon>
        <taxon>Streptomycetaceae</taxon>
        <taxon>Streptomyces</taxon>
    </lineage>
</organism>
<evidence type="ECO:0000313" key="1">
    <source>
        <dbReference type="EMBL" id="MFF0009822.1"/>
    </source>
</evidence>
<keyword evidence="2" id="KW-1185">Reference proteome</keyword>
<reference evidence="1 2" key="1">
    <citation type="submission" date="2024-10" db="EMBL/GenBank/DDBJ databases">
        <title>The Natural Products Discovery Center: Release of the First 8490 Sequenced Strains for Exploring Actinobacteria Biosynthetic Diversity.</title>
        <authorList>
            <person name="Kalkreuter E."/>
            <person name="Kautsar S.A."/>
            <person name="Yang D."/>
            <person name="Bader C.D."/>
            <person name="Teijaro C.N."/>
            <person name="Fluegel L."/>
            <person name="Davis C.M."/>
            <person name="Simpson J.R."/>
            <person name="Lauterbach L."/>
            <person name="Steele A.D."/>
            <person name="Gui C."/>
            <person name="Meng S."/>
            <person name="Li G."/>
            <person name="Viehrig K."/>
            <person name="Ye F."/>
            <person name="Su P."/>
            <person name="Kiefer A.F."/>
            <person name="Nichols A."/>
            <person name="Cepeda A.J."/>
            <person name="Yan W."/>
            <person name="Fan B."/>
            <person name="Jiang Y."/>
            <person name="Adhikari A."/>
            <person name="Zheng C.-J."/>
            <person name="Schuster L."/>
            <person name="Cowan T.M."/>
            <person name="Smanski M.J."/>
            <person name="Chevrette M.G."/>
            <person name="De Carvalho L.P.S."/>
            <person name="Shen B."/>
        </authorList>
    </citation>
    <scope>NUCLEOTIDE SEQUENCE [LARGE SCALE GENOMIC DNA]</scope>
    <source>
        <strain evidence="1 2">NPDC005497</strain>
    </source>
</reference>